<gene>
    <name evidence="3" type="ORF">DYH56_03895</name>
</gene>
<protein>
    <submittedName>
        <fullName evidence="3">Tungsten ABC transporter substrate-binding protein</fullName>
    </submittedName>
</protein>
<feature type="signal peptide" evidence="1">
    <location>
        <begin position="1"/>
        <end position="18"/>
    </location>
</feature>
<feature type="chain" id="PRO_5046170436" evidence="1">
    <location>
        <begin position="19"/>
        <end position="260"/>
    </location>
</feature>
<evidence type="ECO:0000313" key="4">
    <source>
        <dbReference type="Proteomes" id="UP000263486"/>
    </source>
</evidence>
<proteinExistence type="predicted"/>
<feature type="domain" description="PBP" evidence="2">
    <location>
        <begin position="22"/>
        <end position="239"/>
    </location>
</feature>
<dbReference type="Proteomes" id="UP000263486">
    <property type="component" value="Unassembled WGS sequence"/>
</dbReference>
<dbReference type="PANTHER" id="PTHR37945:SF1">
    <property type="entry name" value="EXTRACELLULAR TUNGSTATE BINDING PROTEIN"/>
    <property type="match status" value="1"/>
</dbReference>
<dbReference type="PANTHER" id="PTHR37945">
    <property type="entry name" value="EXTRACELLULAR TUNGSTATE BINDING PROTEIN"/>
    <property type="match status" value="1"/>
</dbReference>
<dbReference type="InterPro" id="IPR024370">
    <property type="entry name" value="PBP_domain"/>
</dbReference>
<dbReference type="Pfam" id="PF12849">
    <property type="entry name" value="PBP_like_2"/>
    <property type="match status" value="1"/>
</dbReference>
<organism evidence="3 4">
    <name type="scientific">Psychrilyobacter piezotolerans</name>
    <dbReference type="NCBI Taxonomy" id="2293438"/>
    <lineage>
        <taxon>Bacteria</taxon>
        <taxon>Fusobacteriati</taxon>
        <taxon>Fusobacteriota</taxon>
        <taxon>Fusobacteriia</taxon>
        <taxon>Fusobacteriales</taxon>
        <taxon>Fusobacteriaceae</taxon>
        <taxon>Psychrilyobacter</taxon>
    </lineage>
</organism>
<accession>A0ABX9KJ40</accession>
<keyword evidence="1" id="KW-0732">Signal</keyword>
<dbReference type="RefSeq" id="WP_114641553.1">
    <property type="nucleotide sequence ID" value="NZ_JAACIO010000005.1"/>
</dbReference>
<name>A0ABX9KJ40_9FUSO</name>
<sequence>MKKIIFTLMLLISLASFGASNQLLLATTTSVRDSGLLDYILPNFEKETGIDVKFVAVGTGRALKMGEDGEVDALLVHAKTSELKFIKAGNGIDRVQFMHNFFILVGPEDGKKFKDLDDALNQINKNQYKFISRGDDSGTNKKEISLWKNEGIDTDKDWYISSGNGMAATLKIASEKGYYTLTDMSTYLHLKDQLHLEIKVDNDKNLINEYSVITINPDKNKMIHYENAKIFMNWITSKETKKLISAYGVEEFKMPLFTVE</sequence>
<keyword evidence="4" id="KW-1185">Reference proteome</keyword>
<evidence type="ECO:0000313" key="3">
    <source>
        <dbReference type="EMBL" id="REI42175.1"/>
    </source>
</evidence>
<evidence type="ECO:0000259" key="2">
    <source>
        <dbReference type="Pfam" id="PF12849"/>
    </source>
</evidence>
<evidence type="ECO:0000256" key="1">
    <source>
        <dbReference type="SAM" id="SignalP"/>
    </source>
</evidence>
<dbReference type="SUPFAM" id="SSF53850">
    <property type="entry name" value="Periplasmic binding protein-like II"/>
    <property type="match status" value="1"/>
</dbReference>
<dbReference type="EMBL" id="QUAJ01000005">
    <property type="protein sequence ID" value="REI42175.1"/>
    <property type="molecule type" value="Genomic_DNA"/>
</dbReference>
<dbReference type="Gene3D" id="3.40.190.10">
    <property type="entry name" value="Periplasmic binding protein-like II"/>
    <property type="match status" value="2"/>
</dbReference>
<reference evidence="3 4" key="1">
    <citation type="submission" date="2018-08" db="EMBL/GenBank/DDBJ databases">
        <title>Draft genome sequence of Psychrilyobacter sp. strain SD5 isolated from Black Sea water.</title>
        <authorList>
            <person name="Yadav S."/>
            <person name="Villanueva L."/>
            <person name="Damste J.S.S."/>
        </authorList>
    </citation>
    <scope>NUCLEOTIDE SEQUENCE [LARGE SCALE GENOMIC DNA]</scope>
    <source>
        <strain evidence="3 4">SD5</strain>
    </source>
</reference>
<dbReference type="InterPro" id="IPR052738">
    <property type="entry name" value="ABC-Tungstate_binding"/>
</dbReference>
<comment type="caution">
    <text evidence="3">The sequence shown here is derived from an EMBL/GenBank/DDBJ whole genome shotgun (WGS) entry which is preliminary data.</text>
</comment>